<gene>
    <name evidence="1" type="ORF">V1525DRAFT_157001</name>
</gene>
<accession>A0ACC3SPY2</accession>
<protein>
    <submittedName>
        <fullName evidence="1">Uncharacterized protein</fullName>
    </submittedName>
</protein>
<organism evidence="1 2">
    <name type="scientific">Lipomyces kononenkoae</name>
    <name type="common">Yeast</name>
    <dbReference type="NCBI Taxonomy" id="34357"/>
    <lineage>
        <taxon>Eukaryota</taxon>
        <taxon>Fungi</taxon>
        <taxon>Dikarya</taxon>
        <taxon>Ascomycota</taxon>
        <taxon>Saccharomycotina</taxon>
        <taxon>Lipomycetes</taxon>
        <taxon>Lipomycetales</taxon>
        <taxon>Lipomycetaceae</taxon>
        <taxon>Lipomyces</taxon>
    </lineage>
</organism>
<dbReference type="Proteomes" id="UP001433508">
    <property type="component" value="Unassembled WGS sequence"/>
</dbReference>
<reference evidence="2" key="1">
    <citation type="journal article" date="2024" name="Front. Bioeng. Biotechnol.">
        <title>Genome-scale model development and genomic sequencing of the oleaginous clade Lipomyces.</title>
        <authorList>
            <person name="Czajka J.J."/>
            <person name="Han Y."/>
            <person name="Kim J."/>
            <person name="Mondo S.J."/>
            <person name="Hofstad B.A."/>
            <person name="Robles A."/>
            <person name="Haridas S."/>
            <person name="Riley R."/>
            <person name="LaButti K."/>
            <person name="Pangilinan J."/>
            <person name="Andreopoulos W."/>
            <person name="Lipzen A."/>
            <person name="Yan J."/>
            <person name="Wang M."/>
            <person name="Ng V."/>
            <person name="Grigoriev I.V."/>
            <person name="Spatafora J.W."/>
            <person name="Magnuson J.K."/>
            <person name="Baker S.E."/>
            <person name="Pomraning K.R."/>
        </authorList>
    </citation>
    <scope>NUCLEOTIDE SEQUENCE [LARGE SCALE GENOMIC DNA]</scope>
    <source>
        <strain evidence="2">CBS 7786</strain>
    </source>
</reference>
<comment type="caution">
    <text evidence="1">The sequence shown here is derived from an EMBL/GenBank/DDBJ whole genome shotgun (WGS) entry which is preliminary data.</text>
</comment>
<keyword evidence="2" id="KW-1185">Reference proteome</keyword>
<evidence type="ECO:0000313" key="2">
    <source>
        <dbReference type="Proteomes" id="UP001433508"/>
    </source>
</evidence>
<proteinExistence type="predicted"/>
<sequence>MADNMEIPQSPTNQADGTPVWLQQFLQGQQEVMRAQQHQMLQLIQQQGQRLDQVTSLLSLSPNQPPTLAGQATSIEPLMNDTTKRPRAKLPDPEKFTGDDLSLFPQFLGKLQAKLEIDADAIGFEKDHVWYGFSRLEGKSAARIFPWMSAYKGSAEFSLENFYKQLRAAFEDPALKDKALNRLNTLRQGNRPFSDLMSELDRLLLEAGGHGWDDDVKKGYIRAAVNQSLRDKLITIEEKPTYDSYCLQVKGIADRLADFQRLSVNTRGSMTYRPPAARQDVRAPGPQAPPSNDPMDWEPSAARSSKRAKWVDKAELDRRRQSGSCLRCGSTKHFVNGCPFLPPTRPSTSTKPTRDGPTVSEIDVEDAILEDDDDYDGQQPTGGPSLQGKARLH</sequence>
<name>A0ACC3SPY2_LIPKO</name>
<dbReference type="EMBL" id="MU971668">
    <property type="protein sequence ID" value="KAK9233708.1"/>
    <property type="molecule type" value="Genomic_DNA"/>
</dbReference>
<evidence type="ECO:0000313" key="1">
    <source>
        <dbReference type="EMBL" id="KAK9233708.1"/>
    </source>
</evidence>